<name>A0A7W7SR88_9ACTN</name>
<dbReference type="Gene3D" id="1.10.760.10">
    <property type="entry name" value="Cytochrome c-like domain"/>
    <property type="match status" value="1"/>
</dbReference>
<dbReference type="AlphaFoldDB" id="A0A7W7SR88"/>
<evidence type="ECO:0000259" key="6">
    <source>
        <dbReference type="PROSITE" id="PS51007"/>
    </source>
</evidence>
<sequence length="126" mass="13281">MSNRLVPVAVAVLCVGAFAALTGCAGDQPTAPVVNGDPGRGRERIIHYGCTSCHAVPGVPSVSRGVGPDLDDFAERLYIAGQVPNRPEELVGWLQHPQAVEPGTLMPDLGVTEQDARDMAAYLYGR</sequence>
<evidence type="ECO:0000313" key="7">
    <source>
        <dbReference type="EMBL" id="MBB4958827.1"/>
    </source>
</evidence>
<keyword evidence="2 4" id="KW-0479">Metal-binding</keyword>
<evidence type="ECO:0000256" key="5">
    <source>
        <dbReference type="SAM" id="SignalP"/>
    </source>
</evidence>
<protein>
    <submittedName>
        <fullName evidence="7">Cytochrome c1</fullName>
    </submittedName>
</protein>
<dbReference type="InterPro" id="IPR009056">
    <property type="entry name" value="Cyt_c-like_dom"/>
</dbReference>
<keyword evidence="3 4" id="KW-0408">Iron</keyword>
<evidence type="ECO:0000256" key="2">
    <source>
        <dbReference type="ARBA" id="ARBA00022723"/>
    </source>
</evidence>
<feature type="signal peptide" evidence="5">
    <location>
        <begin position="1"/>
        <end position="19"/>
    </location>
</feature>
<dbReference type="RefSeq" id="WP_221449002.1">
    <property type="nucleotide sequence ID" value="NZ_JACHJW010000001.1"/>
</dbReference>
<feature type="chain" id="PRO_5031517524" evidence="5">
    <location>
        <begin position="20"/>
        <end position="126"/>
    </location>
</feature>
<dbReference type="EMBL" id="JACHJW010000001">
    <property type="protein sequence ID" value="MBB4958827.1"/>
    <property type="molecule type" value="Genomic_DNA"/>
</dbReference>
<dbReference type="PROSITE" id="PS51007">
    <property type="entry name" value="CYTC"/>
    <property type="match status" value="1"/>
</dbReference>
<gene>
    <name evidence="7" type="ORF">FHR38_002560</name>
</gene>
<dbReference type="PROSITE" id="PS51257">
    <property type="entry name" value="PROKAR_LIPOPROTEIN"/>
    <property type="match status" value="1"/>
</dbReference>
<evidence type="ECO:0000256" key="3">
    <source>
        <dbReference type="ARBA" id="ARBA00023004"/>
    </source>
</evidence>
<dbReference type="GO" id="GO:0009055">
    <property type="term" value="F:electron transfer activity"/>
    <property type="evidence" value="ECO:0007669"/>
    <property type="project" value="InterPro"/>
</dbReference>
<keyword evidence="1 4" id="KW-0349">Heme</keyword>
<organism evidence="7 8">
    <name type="scientific">Micromonospora polyrhachis</name>
    <dbReference type="NCBI Taxonomy" id="1282883"/>
    <lineage>
        <taxon>Bacteria</taxon>
        <taxon>Bacillati</taxon>
        <taxon>Actinomycetota</taxon>
        <taxon>Actinomycetes</taxon>
        <taxon>Micromonosporales</taxon>
        <taxon>Micromonosporaceae</taxon>
        <taxon>Micromonospora</taxon>
    </lineage>
</organism>
<dbReference type="InterPro" id="IPR036909">
    <property type="entry name" value="Cyt_c-like_dom_sf"/>
</dbReference>
<proteinExistence type="predicted"/>
<reference evidence="7 8" key="1">
    <citation type="submission" date="2020-08" db="EMBL/GenBank/DDBJ databases">
        <title>Sequencing the genomes of 1000 actinobacteria strains.</title>
        <authorList>
            <person name="Klenk H.-P."/>
        </authorList>
    </citation>
    <scope>NUCLEOTIDE SEQUENCE [LARGE SCALE GENOMIC DNA]</scope>
    <source>
        <strain evidence="7 8">DSM 45886</strain>
    </source>
</reference>
<keyword evidence="8" id="KW-1185">Reference proteome</keyword>
<comment type="caution">
    <text evidence="7">The sequence shown here is derived from an EMBL/GenBank/DDBJ whole genome shotgun (WGS) entry which is preliminary data.</text>
</comment>
<dbReference type="Proteomes" id="UP000578819">
    <property type="component" value="Unassembled WGS sequence"/>
</dbReference>
<dbReference type="Pfam" id="PF00034">
    <property type="entry name" value="Cytochrom_C"/>
    <property type="match status" value="1"/>
</dbReference>
<dbReference type="SUPFAM" id="SSF46626">
    <property type="entry name" value="Cytochrome c"/>
    <property type="match status" value="1"/>
</dbReference>
<evidence type="ECO:0000256" key="1">
    <source>
        <dbReference type="ARBA" id="ARBA00022617"/>
    </source>
</evidence>
<keyword evidence="5" id="KW-0732">Signal</keyword>
<evidence type="ECO:0000313" key="8">
    <source>
        <dbReference type="Proteomes" id="UP000578819"/>
    </source>
</evidence>
<accession>A0A7W7SR88</accession>
<feature type="domain" description="Cytochrome c" evidence="6">
    <location>
        <begin position="36"/>
        <end position="126"/>
    </location>
</feature>
<evidence type="ECO:0000256" key="4">
    <source>
        <dbReference type="PROSITE-ProRule" id="PRU00433"/>
    </source>
</evidence>
<dbReference type="GO" id="GO:0046872">
    <property type="term" value="F:metal ion binding"/>
    <property type="evidence" value="ECO:0007669"/>
    <property type="project" value="UniProtKB-KW"/>
</dbReference>
<dbReference type="GO" id="GO:0020037">
    <property type="term" value="F:heme binding"/>
    <property type="evidence" value="ECO:0007669"/>
    <property type="project" value="InterPro"/>
</dbReference>